<dbReference type="Pfam" id="PF18317">
    <property type="entry name" value="SDH_C"/>
    <property type="match status" value="1"/>
</dbReference>
<feature type="binding site" evidence="8">
    <location>
        <position position="247"/>
    </location>
    <ligand>
        <name>NADP(+)</name>
        <dbReference type="ChEBI" id="CHEBI:58349"/>
    </ligand>
</feature>
<dbReference type="InterPro" id="IPR022893">
    <property type="entry name" value="Shikimate_DH_fam"/>
</dbReference>
<feature type="binding site" evidence="8">
    <location>
        <begin position="156"/>
        <end position="161"/>
    </location>
    <ligand>
        <name>NADP(+)</name>
        <dbReference type="ChEBI" id="CHEBI:58349"/>
    </ligand>
</feature>
<dbReference type="EMBL" id="PZZP01000001">
    <property type="protein sequence ID" value="PTM59553.1"/>
    <property type="molecule type" value="Genomic_DNA"/>
</dbReference>
<evidence type="ECO:0000259" key="9">
    <source>
        <dbReference type="Pfam" id="PF01488"/>
    </source>
</evidence>
<gene>
    <name evidence="8" type="primary">aroE</name>
    <name evidence="12" type="ORF">C8J48_2177</name>
</gene>
<sequence length="291" mass="31634">MEITSQVRPVGLLGRPVAHSKSPQMMNAAFQHRNLPYVYLAFDVEKERMADAVVGMASLGFQGFNVTIPYKVAVMDYLDEVEEAAQAIGAVNTVVRQENRWVGTNTDGEGYLRSLSDETGFNPRGEAVTIVGAGGAARAVGYALARAGAASIAIVNRTPAKADELAHRLSRWTKAEGIAPARLGEAIARSSLVVQTTSIGMHPHVDDTPIKKELLHAGLLVSDLIYHPRETRLLREAKEAGILIHEGLGMLVHQAALAFERWTGREAPVESMRQRLEESLDTDATIGNYKK</sequence>
<dbReference type="InterPro" id="IPR006151">
    <property type="entry name" value="Shikm_DH/Glu-tRNA_Rdtase"/>
</dbReference>
<dbReference type="GO" id="GO:0009073">
    <property type="term" value="P:aromatic amino acid family biosynthetic process"/>
    <property type="evidence" value="ECO:0007669"/>
    <property type="project" value="UniProtKB-KW"/>
</dbReference>
<dbReference type="GO" id="GO:0005829">
    <property type="term" value="C:cytosol"/>
    <property type="evidence" value="ECO:0007669"/>
    <property type="project" value="TreeGrafter"/>
</dbReference>
<feature type="domain" description="Shikimate dehydrogenase substrate binding N-terminal" evidence="10">
    <location>
        <begin position="12"/>
        <end position="94"/>
    </location>
</feature>
<dbReference type="UniPathway" id="UPA00053">
    <property type="reaction ID" value="UER00087"/>
</dbReference>
<feature type="binding site" evidence="8">
    <location>
        <position position="107"/>
    </location>
    <ligand>
        <name>shikimate</name>
        <dbReference type="ChEBI" id="CHEBI:36208"/>
    </ligand>
</feature>
<comment type="caution">
    <text evidence="12">The sequence shown here is derived from an EMBL/GenBank/DDBJ whole genome shotgun (WGS) entry which is preliminary data.</text>
</comment>
<feature type="binding site" evidence="8">
    <location>
        <begin position="132"/>
        <end position="136"/>
    </location>
    <ligand>
        <name>NADP(+)</name>
        <dbReference type="ChEBI" id="CHEBI:58349"/>
    </ligand>
</feature>
<dbReference type="RefSeq" id="WP_107726634.1">
    <property type="nucleotide sequence ID" value="NZ_PZZP01000001.1"/>
</dbReference>
<dbReference type="InterPro" id="IPR011342">
    <property type="entry name" value="Shikimate_DH"/>
</dbReference>
<dbReference type="GO" id="GO:0050661">
    <property type="term" value="F:NADP binding"/>
    <property type="evidence" value="ECO:0007669"/>
    <property type="project" value="InterPro"/>
</dbReference>
<dbReference type="NCBIfam" id="TIGR00507">
    <property type="entry name" value="aroE"/>
    <property type="match status" value="1"/>
</dbReference>
<dbReference type="InterPro" id="IPR046346">
    <property type="entry name" value="Aminoacid_DH-like_N_sf"/>
</dbReference>
<evidence type="ECO:0000259" key="10">
    <source>
        <dbReference type="Pfam" id="PF08501"/>
    </source>
</evidence>
<feature type="binding site" evidence="8">
    <location>
        <position position="224"/>
    </location>
    <ligand>
        <name>NADP(+)</name>
        <dbReference type="ChEBI" id="CHEBI:58349"/>
    </ligand>
</feature>
<dbReference type="SUPFAM" id="SSF53223">
    <property type="entry name" value="Aminoacid dehydrogenase-like, N-terminal domain"/>
    <property type="match status" value="1"/>
</dbReference>
<evidence type="ECO:0000256" key="1">
    <source>
        <dbReference type="ARBA" id="ARBA00004871"/>
    </source>
</evidence>
<dbReference type="InterPro" id="IPR036291">
    <property type="entry name" value="NAD(P)-bd_dom_sf"/>
</dbReference>
<dbReference type="InterPro" id="IPR013708">
    <property type="entry name" value="Shikimate_DH-bd_N"/>
</dbReference>
<evidence type="ECO:0000256" key="4">
    <source>
        <dbReference type="ARBA" id="ARBA00022857"/>
    </source>
</evidence>
<feature type="active site" description="Proton acceptor" evidence="8">
    <location>
        <position position="71"/>
    </location>
</feature>
<organism evidence="12 13">
    <name type="scientific">Desmospora activa DSM 45169</name>
    <dbReference type="NCBI Taxonomy" id="1121389"/>
    <lineage>
        <taxon>Bacteria</taxon>
        <taxon>Bacillati</taxon>
        <taxon>Bacillota</taxon>
        <taxon>Bacilli</taxon>
        <taxon>Bacillales</taxon>
        <taxon>Thermoactinomycetaceae</taxon>
        <taxon>Desmospora</taxon>
    </lineage>
</organism>
<feature type="binding site" evidence="8">
    <location>
        <position position="92"/>
    </location>
    <ligand>
        <name>shikimate</name>
        <dbReference type="ChEBI" id="CHEBI:36208"/>
    </ligand>
</feature>
<dbReference type="GO" id="GO:0008652">
    <property type="term" value="P:amino acid biosynthetic process"/>
    <property type="evidence" value="ECO:0007669"/>
    <property type="project" value="UniProtKB-KW"/>
</dbReference>
<evidence type="ECO:0000256" key="5">
    <source>
        <dbReference type="ARBA" id="ARBA00023002"/>
    </source>
</evidence>
<dbReference type="GO" id="GO:0019632">
    <property type="term" value="P:shikimate metabolic process"/>
    <property type="evidence" value="ECO:0007669"/>
    <property type="project" value="InterPro"/>
</dbReference>
<dbReference type="OrthoDB" id="9792692at2"/>
<evidence type="ECO:0000256" key="3">
    <source>
        <dbReference type="ARBA" id="ARBA00022605"/>
    </source>
</evidence>
<keyword evidence="6 8" id="KW-0057">Aromatic amino acid biosynthesis</keyword>
<keyword evidence="3 8" id="KW-0028">Amino-acid biosynthesis</keyword>
<dbReference type="GO" id="GO:0004764">
    <property type="term" value="F:shikimate 3-dehydrogenase (NADP+) activity"/>
    <property type="evidence" value="ECO:0007669"/>
    <property type="project" value="UniProtKB-UniRule"/>
</dbReference>
<evidence type="ECO:0000256" key="2">
    <source>
        <dbReference type="ARBA" id="ARBA00012962"/>
    </source>
</evidence>
<comment type="similarity">
    <text evidence="8">Belongs to the shikimate dehydrogenase family.</text>
</comment>
<dbReference type="Gene3D" id="3.40.50.10860">
    <property type="entry name" value="Leucine Dehydrogenase, chain A, domain 1"/>
    <property type="match status" value="1"/>
</dbReference>
<dbReference type="InterPro" id="IPR041121">
    <property type="entry name" value="SDH_C"/>
</dbReference>
<comment type="function">
    <text evidence="8">Involved in the biosynthesis of the chorismate, which leads to the biosynthesis of aromatic amino acids. Catalyzes the reversible NADPH linked reduction of 3-dehydroshikimate (DHSA) to yield shikimate (SA).</text>
</comment>
<evidence type="ECO:0000259" key="11">
    <source>
        <dbReference type="Pfam" id="PF18317"/>
    </source>
</evidence>
<dbReference type="Pfam" id="PF08501">
    <property type="entry name" value="Shikimate_dh_N"/>
    <property type="match status" value="1"/>
</dbReference>
<feature type="binding site" evidence="8">
    <location>
        <position position="226"/>
    </location>
    <ligand>
        <name>shikimate</name>
        <dbReference type="ChEBI" id="CHEBI:36208"/>
    </ligand>
</feature>
<evidence type="ECO:0000313" key="12">
    <source>
        <dbReference type="EMBL" id="PTM59553.1"/>
    </source>
</evidence>
<dbReference type="NCBIfam" id="NF001319">
    <property type="entry name" value="PRK00258.3-3"/>
    <property type="match status" value="1"/>
</dbReference>
<comment type="subunit">
    <text evidence="8">Homodimer.</text>
</comment>
<comment type="pathway">
    <text evidence="1 8">Metabolic intermediate biosynthesis; chorismate biosynthesis; chorismate from D-erythrose 4-phosphate and phosphoenolpyruvate: step 4/7.</text>
</comment>
<feature type="binding site" evidence="8">
    <location>
        <position position="67"/>
    </location>
    <ligand>
        <name>shikimate</name>
        <dbReference type="ChEBI" id="CHEBI:36208"/>
    </ligand>
</feature>
<dbReference type="Pfam" id="PF01488">
    <property type="entry name" value="Shikimate_DH"/>
    <property type="match status" value="1"/>
</dbReference>
<dbReference type="NCBIfam" id="NF001314">
    <property type="entry name" value="PRK00258.2-2"/>
    <property type="match status" value="1"/>
</dbReference>
<keyword evidence="5 8" id="KW-0560">Oxidoreductase</keyword>
<protein>
    <recommendedName>
        <fullName evidence="2 8">Shikimate dehydrogenase (NADP(+))</fullName>
        <shortName evidence="8">SDH</shortName>
        <ecNumber evidence="2 8">1.1.1.25</ecNumber>
    </recommendedName>
</protein>
<dbReference type="SUPFAM" id="SSF51735">
    <property type="entry name" value="NAD(P)-binding Rossmann-fold domains"/>
    <property type="match status" value="1"/>
</dbReference>
<dbReference type="HAMAP" id="MF_00222">
    <property type="entry name" value="Shikimate_DH_AroE"/>
    <property type="match status" value="1"/>
</dbReference>
<feature type="binding site" evidence="8">
    <location>
        <position position="83"/>
    </location>
    <ligand>
        <name>NADP(+)</name>
        <dbReference type="ChEBI" id="CHEBI:58349"/>
    </ligand>
</feature>
<dbReference type="EC" id="1.1.1.25" evidence="2 8"/>
<dbReference type="PANTHER" id="PTHR21089:SF1">
    <property type="entry name" value="BIFUNCTIONAL 3-DEHYDROQUINATE DEHYDRATASE_SHIKIMATE DEHYDROGENASE, CHLOROPLASTIC"/>
    <property type="match status" value="1"/>
</dbReference>
<reference evidence="12 13" key="1">
    <citation type="submission" date="2018-04" db="EMBL/GenBank/DDBJ databases">
        <title>Genomic Encyclopedia of Archaeal and Bacterial Type Strains, Phase II (KMG-II): from individual species to whole genera.</title>
        <authorList>
            <person name="Goeker M."/>
        </authorList>
    </citation>
    <scope>NUCLEOTIDE SEQUENCE [LARGE SCALE GENOMIC DNA]</scope>
    <source>
        <strain evidence="12 13">DSM 45169</strain>
    </source>
</reference>
<keyword evidence="4 8" id="KW-0521">NADP</keyword>
<feature type="domain" description="Quinate/shikimate 5-dehydrogenase/glutamyl-tRNA reductase" evidence="9">
    <location>
        <begin position="125"/>
        <end position="198"/>
    </location>
</feature>
<dbReference type="Gene3D" id="3.40.50.720">
    <property type="entry name" value="NAD(P)-binding Rossmann-like Domain"/>
    <property type="match status" value="1"/>
</dbReference>
<dbReference type="CDD" id="cd01065">
    <property type="entry name" value="NAD_bind_Shikimate_DH"/>
    <property type="match status" value="1"/>
</dbReference>
<dbReference type="Proteomes" id="UP000241639">
    <property type="component" value="Unassembled WGS sequence"/>
</dbReference>
<accession>A0A2T4ZCD7</accession>
<evidence type="ECO:0000256" key="7">
    <source>
        <dbReference type="ARBA" id="ARBA00049442"/>
    </source>
</evidence>
<dbReference type="GO" id="GO:0009423">
    <property type="term" value="P:chorismate biosynthetic process"/>
    <property type="evidence" value="ECO:0007669"/>
    <property type="project" value="UniProtKB-UniRule"/>
</dbReference>
<evidence type="ECO:0000313" key="13">
    <source>
        <dbReference type="Proteomes" id="UP000241639"/>
    </source>
</evidence>
<comment type="catalytic activity">
    <reaction evidence="7 8">
        <text>shikimate + NADP(+) = 3-dehydroshikimate + NADPH + H(+)</text>
        <dbReference type="Rhea" id="RHEA:17737"/>
        <dbReference type="ChEBI" id="CHEBI:15378"/>
        <dbReference type="ChEBI" id="CHEBI:16630"/>
        <dbReference type="ChEBI" id="CHEBI:36208"/>
        <dbReference type="ChEBI" id="CHEBI:57783"/>
        <dbReference type="ChEBI" id="CHEBI:58349"/>
        <dbReference type="EC" id="1.1.1.25"/>
    </reaction>
</comment>
<evidence type="ECO:0000256" key="8">
    <source>
        <dbReference type="HAMAP-Rule" id="MF_00222"/>
    </source>
</evidence>
<feature type="binding site" evidence="8">
    <location>
        <position position="254"/>
    </location>
    <ligand>
        <name>shikimate</name>
        <dbReference type="ChEBI" id="CHEBI:36208"/>
    </ligand>
</feature>
<dbReference type="AlphaFoldDB" id="A0A2T4ZCD7"/>
<feature type="domain" description="SDH C-terminal" evidence="11">
    <location>
        <begin position="247"/>
        <end position="277"/>
    </location>
</feature>
<name>A0A2T4ZCD7_9BACL</name>
<dbReference type="PANTHER" id="PTHR21089">
    <property type="entry name" value="SHIKIMATE DEHYDROGENASE"/>
    <property type="match status" value="1"/>
</dbReference>
<keyword evidence="13" id="KW-1185">Reference proteome</keyword>
<feature type="binding site" evidence="8">
    <location>
        <begin position="20"/>
        <end position="22"/>
    </location>
    <ligand>
        <name>shikimate</name>
        <dbReference type="ChEBI" id="CHEBI:36208"/>
    </ligand>
</feature>
<evidence type="ECO:0000256" key="6">
    <source>
        <dbReference type="ARBA" id="ARBA00023141"/>
    </source>
</evidence>
<proteinExistence type="inferred from homology"/>